<dbReference type="EMBL" id="CAUOFW020003136">
    <property type="protein sequence ID" value="CAK9158152.1"/>
    <property type="molecule type" value="Genomic_DNA"/>
</dbReference>
<gene>
    <name evidence="1" type="ORF">ILEXP_LOCUS26771</name>
</gene>
<name>A0ABC8SLT7_9AQUA</name>
<protein>
    <submittedName>
        <fullName evidence="1">Uncharacterized protein</fullName>
    </submittedName>
</protein>
<evidence type="ECO:0000313" key="1">
    <source>
        <dbReference type="EMBL" id="CAK9158152.1"/>
    </source>
</evidence>
<evidence type="ECO:0000313" key="2">
    <source>
        <dbReference type="Proteomes" id="UP001642360"/>
    </source>
</evidence>
<keyword evidence="2" id="KW-1185">Reference proteome</keyword>
<reference evidence="1 2" key="1">
    <citation type="submission" date="2024-02" db="EMBL/GenBank/DDBJ databases">
        <authorList>
            <person name="Vignale AGUSTIN F."/>
            <person name="Sosa J E."/>
            <person name="Modenutti C."/>
        </authorList>
    </citation>
    <scope>NUCLEOTIDE SEQUENCE [LARGE SCALE GENOMIC DNA]</scope>
</reference>
<dbReference type="AlphaFoldDB" id="A0ABC8SLT7"/>
<proteinExistence type="predicted"/>
<accession>A0ABC8SLT7</accession>
<sequence>MLPFSLIFKVEHPPLENLENSSPTHFVEAKSVISSLLVELEEVGTILENLEAGFEHSNAVLDSFGAVNEGLDSEGEMGSARSALGSCLGAGLAVLDRPGALGSSLAAASAVSDCSAVLDSFSSAALGSFGMLGNNIFPSRGTEN</sequence>
<comment type="caution">
    <text evidence="1">The sequence shown here is derived from an EMBL/GenBank/DDBJ whole genome shotgun (WGS) entry which is preliminary data.</text>
</comment>
<organism evidence="1 2">
    <name type="scientific">Ilex paraguariensis</name>
    <name type="common">yerba mate</name>
    <dbReference type="NCBI Taxonomy" id="185542"/>
    <lineage>
        <taxon>Eukaryota</taxon>
        <taxon>Viridiplantae</taxon>
        <taxon>Streptophyta</taxon>
        <taxon>Embryophyta</taxon>
        <taxon>Tracheophyta</taxon>
        <taxon>Spermatophyta</taxon>
        <taxon>Magnoliopsida</taxon>
        <taxon>eudicotyledons</taxon>
        <taxon>Gunneridae</taxon>
        <taxon>Pentapetalae</taxon>
        <taxon>asterids</taxon>
        <taxon>campanulids</taxon>
        <taxon>Aquifoliales</taxon>
        <taxon>Aquifoliaceae</taxon>
        <taxon>Ilex</taxon>
    </lineage>
</organism>
<dbReference type="Proteomes" id="UP001642360">
    <property type="component" value="Unassembled WGS sequence"/>
</dbReference>